<dbReference type="HOGENOM" id="CLU_147162_7_0_10"/>
<dbReference type="eggNOG" id="COG3668">
    <property type="taxonomic scope" value="Bacteria"/>
</dbReference>
<accession>B3EJ45</accession>
<dbReference type="Gene3D" id="3.30.2310.20">
    <property type="entry name" value="RelE-like"/>
    <property type="match status" value="1"/>
</dbReference>
<gene>
    <name evidence="1" type="ordered locus">Cphamn1_1315</name>
</gene>
<dbReference type="InterPro" id="IPR035093">
    <property type="entry name" value="RelE/ParE_toxin_dom_sf"/>
</dbReference>
<sequence>MIEPSHVLVLDEVIDDLNEGKAFYAYRRSWLGEYFWDSILSDIESLYLYAGTHQVKFGFYRLISKRFPYAIYYDISDKVVSVIAVLPMRRDPAWIKKTVSGRT</sequence>
<evidence type="ECO:0000313" key="1">
    <source>
        <dbReference type="EMBL" id="ACE04245.1"/>
    </source>
</evidence>
<organism evidence="1">
    <name type="scientific">Chlorobium phaeobacteroides (strain BS1)</name>
    <dbReference type="NCBI Taxonomy" id="331678"/>
    <lineage>
        <taxon>Bacteria</taxon>
        <taxon>Pseudomonadati</taxon>
        <taxon>Chlorobiota</taxon>
        <taxon>Chlorobiia</taxon>
        <taxon>Chlorobiales</taxon>
        <taxon>Chlorobiaceae</taxon>
        <taxon>Chlorobium/Pelodictyon group</taxon>
        <taxon>Chlorobium</taxon>
    </lineage>
</organism>
<evidence type="ECO:0008006" key="2">
    <source>
        <dbReference type="Google" id="ProtNLM"/>
    </source>
</evidence>
<name>B3EJ45_CHLPB</name>
<dbReference type="AlphaFoldDB" id="B3EJ45"/>
<proteinExistence type="predicted"/>
<dbReference type="EMBL" id="CP001101">
    <property type="protein sequence ID" value="ACE04245.1"/>
    <property type="molecule type" value="Genomic_DNA"/>
</dbReference>
<protein>
    <recommendedName>
        <fullName evidence="2">Plasmid stabilization system</fullName>
    </recommendedName>
</protein>
<dbReference type="STRING" id="331678.Cphamn1_1315"/>
<dbReference type="KEGG" id="cpb:Cphamn1_1315"/>
<reference evidence="1" key="1">
    <citation type="submission" date="2008-06" db="EMBL/GenBank/DDBJ databases">
        <title>Complete sequence of Chlorobium phaeobacteroides BS1.</title>
        <authorList>
            <consortium name="US DOE Joint Genome Institute"/>
            <person name="Lucas S."/>
            <person name="Copeland A."/>
            <person name="Lapidus A."/>
            <person name="Glavina del Rio T."/>
            <person name="Dalin E."/>
            <person name="Tice H."/>
            <person name="Bruce D."/>
            <person name="Goodwin L."/>
            <person name="Pitluck S."/>
            <person name="Schmutz J."/>
            <person name="Larimer F."/>
            <person name="Land M."/>
            <person name="Hauser L."/>
            <person name="Kyrpides N."/>
            <person name="Ovchinnikova G."/>
            <person name="Li T."/>
            <person name="Liu Z."/>
            <person name="Zhao F."/>
            <person name="Overmann J."/>
            <person name="Bryant D.A."/>
            <person name="Richardson P."/>
        </authorList>
    </citation>
    <scope>NUCLEOTIDE SEQUENCE [LARGE SCALE GENOMIC DNA]</scope>
    <source>
        <strain evidence="1">BS1</strain>
    </source>
</reference>